<proteinExistence type="predicted"/>
<keyword evidence="1" id="KW-0028">Amino-acid biosynthesis</keyword>
<keyword evidence="7" id="KW-1185">Reference proteome</keyword>
<dbReference type="Pfam" id="PF00733">
    <property type="entry name" value="Asn_synthase"/>
    <property type="match status" value="1"/>
</dbReference>
<dbReference type="CDD" id="cd01991">
    <property type="entry name" value="Asn_synthase_B_C"/>
    <property type="match status" value="1"/>
</dbReference>
<dbReference type="InterPro" id="IPR014729">
    <property type="entry name" value="Rossmann-like_a/b/a_fold"/>
</dbReference>
<comment type="caution">
    <text evidence="6">The sequence shown here is derived from an EMBL/GenBank/DDBJ whole genome shotgun (WGS) entry which is preliminary data.</text>
</comment>
<evidence type="ECO:0000313" key="7">
    <source>
        <dbReference type="Proteomes" id="UP000186817"/>
    </source>
</evidence>
<dbReference type="SUPFAM" id="SSF52402">
    <property type="entry name" value="Adenine nucleotide alpha hydrolases-like"/>
    <property type="match status" value="1"/>
</dbReference>
<feature type="compositionally biased region" description="Basic and acidic residues" evidence="4">
    <location>
        <begin position="491"/>
        <end position="502"/>
    </location>
</feature>
<dbReference type="GO" id="GO:0006529">
    <property type="term" value="P:asparagine biosynthetic process"/>
    <property type="evidence" value="ECO:0007669"/>
    <property type="project" value="UniProtKB-KW"/>
</dbReference>
<dbReference type="InterPro" id="IPR051857">
    <property type="entry name" value="Asn_synthetase_domain"/>
</dbReference>
<dbReference type="Proteomes" id="UP000186817">
    <property type="component" value="Unassembled WGS sequence"/>
</dbReference>
<evidence type="ECO:0000256" key="1">
    <source>
        <dbReference type="ARBA" id="ARBA00022605"/>
    </source>
</evidence>
<dbReference type="PANTHER" id="PTHR45937:SF1">
    <property type="entry name" value="ASPARAGINE SYNTHETASE DOMAIN-CONTAINING PROTEIN 1"/>
    <property type="match status" value="1"/>
</dbReference>
<dbReference type="EMBL" id="LSRX01000064">
    <property type="protein sequence ID" value="OLQ11185.1"/>
    <property type="molecule type" value="Genomic_DNA"/>
</dbReference>
<evidence type="ECO:0000256" key="4">
    <source>
        <dbReference type="SAM" id="MobiDB-lite"/>
    </source>
</evidence>
<name>A0A1Q9EUU6_SYMMI</name>
<sequence>MADAGYNQASQGTWVEGDTILYRGVAAILCKNATVQVVLEGAQEPTSVSLGRGGVALLVRGQVFQRDEIQALSWGAVARELAELEGLPEIRRLSLRSRSLRAPLTARRSKGSWSKQHGAAWLGRSVGRFHLEDKKIKNKYAYPEDLLVAEAAAREMNLEWKHHVMDLTEDGLRVVLSGLGSEEAFAGYQRHARACVAGDEATSRDRTLGLAQMWHRDLQRDFILASLAGVEIRYPFLDADLLDVALHLPAAEILANDAAKRREQVAGAGNPFHQADFVMSVPGASHSPVALLLTSGYHSIQVYCLLTSWRCEISCVVGSVNDGGRAAAFARSVQLPLLDMKVSMSKHGYDMESLTDALKAAKEHYGIEGAACGHVCDLDLWGGVAAACDLVGLRAYAPEWGACSEVQSSMRRLVHDGTVLQLTKFPDPAFLGCTVATPGEADEVLSTLRSICGPHATDDTDGGYVDCEFVSNRFLPCGVREIKGLSISDKVRSREASAHEGTSENGSPAIPGEY</sequence>
<dbReference type="OrthoDB" id="421964at2759"/>
<dbReference type="InterPro" id="IPR001962">
    <property type="entry name" value="Asn_synthase"/>
</dbReference>
<reference evidence="6 7" key="1">
    <citation type="submission" date="2016-02" db="EMBL/GenBank/DDBJ databases">
        <title>Genome analysis of coral dinoflagellate symbionts highlights evolutionary adaptations to a symbiotic lifestyle.</title>
        <authorList>
            <person name="Aranda M."/>
            <person name="Li Y."/>
            <person name="Liew Y.J."/>
            <person name="Baumgarten S."/>
            <person name="Simakov O."/>
            <person name="Wilson M."/>
            <person name="Piel J."/>
            <person name="Ashoor H."/>
            <person name="Bougouffa S."/>
            <person name="Bajic V.B."/>
            <person name="Ryu T."/>
            <person name="Ravasi T."/>
            <person name="Bayer T."/>
            <person name="Micklem G."/>
            <person name="Kim H."/>
            <person name="Bhak J."/>
            <person name="Lajeunesse T.C."/>
            <person name="Voolstra C.R."/>
        </authorList>
    </citation>
    <scope>NUCLEOTIDE SEQUENCE [LARGE SCALE GENOMIC DNA]</scope>
    <source>
        <strain evidence="6 7">CCMP2467</strain>
    </source>
</reference>
<dbReference type="Gene3D" id="3.40.50.620">
    <property type="entry name" value="HUPs"/>
    <property type="match status" value="1"/>
</dbReference>
<dbReference type="GO" id="GO:0004066">
    <property type="term" value="F:asparagine synthase (glutamine-hydrolyzing) activity"/>
    <property type="evidence" value="ECO:0007669"/>
    <property type="project" value="InterPro"/>
</dbReference>
<feature type="region of interest" description="Disordered" evidence="4">
    <location>
        <begin position="491"/>
        <end position="514"/>
    </location>
</feature>
<evidence type="ECO:0000259" key="5">
    <source>
        <dbReference type="Pfam" id="PF00733"/>
    </source>
</evidence>
<feature type="domain" description="Asparagine synthetase" evidence="5">
    <location>
        <begin position="204"/>
        <end position="260"/>
    </location>
</feature>
<evidence type="ECO:0000256" key="2">
    <source>
        <dbReference type="ARBA" id="ARBA00022888"/>
    </source>
</evidence>
<evidence type="ECO:0000256" key="3">
    <source>
        <dbReference type="ARBA" id="ARBA00022962"/>
    </source>
</evidence>
<dbReference type="PANTHER" id="PTHR45937">
    <property type="entry name" value="ASPARAGINE SYNTHETASE DOMAIN-CONTAINING PROTEIN 1"/>
    <property type="match status" value="1"/>
</dbReference>
<keyword evidence="3" id="KW-0315">Glutamine amidotransferase</keyword>
<accession>A0A1Q9EUU6</accession>
<keyword evidence="2" id="KW-0061">Asparagine biosynthesis</keyword>
<gene>
    <name evidence="6" type="ORF">AK812_SmicGene5015</name>
</gene>
<organism evidence="6 7">
    <name type="scientific">Symbiodinium microadriaticum</name>
    <name type="common">Dinoflagellate</name>
    <name type="synonym">Zooxanthella microadriatica</name>
    <dbReference type="NCBI Taxonomy" id="2951"/>
    <lineage>
        <taxon>Eukaryota</taxon>
        <taxon>Sar</taxon>
        <taxon>Alveolata</taxon>
        <taxon>Dinophyceae</taxon>
        <taxon>Suessiales</taxon>
        <taxon>Symbiodiniaceae</taxon>
        <taxon>Symbiodinium</taxon>
    </lineage>
</organism>
<dbReference type="AlphaFoldDB" id="A0A1Q9EUU6"/>
<protein>
    <submittedName>
        <fullName evidence="6">Putative asparagine synthetase [glutamine-hydrolyzing] 1</fullName>
    </submittedName>
</protein>
<evidence type="ECO:0000313" key="6">
    <source>
        <dbReference type="EMBL" id="OLQ11185.1"/>
    </source>
</evidence>